<organism evidence="1 2">
    <name type="scientific">Paenibacillus mellifer</name>
    <dbReference type="NCBI Taxonomy" id="2937794"/>
    <lineage>
        <taxon>Bacteria</taxon>
        <taxon>Bacillati</taxon>
        <taxon>Bacillota</taxon>
        <taxon>Bacilli</taxon>
        <taxon>Bacillales</taxon>
        <taxon>Paenibacillaceae</taxon>
        <taxon>Paenibacillus</taxon>
    </lineage>
</organism>
<protein>
    <submittedName>
        <fullName evidence="1">Uncharacterized protein</fullName>
    </submittedName>
</protein>
<comment type="caution">
    <text evidence="1">The sequence shown here is derived from an EMBL/GenBank/DDBJ whole genome shotgun (WGS) entry which is preliminary data.</text>
</comment>
<name>A0A9X1XZW4_9BACL</name>
<proteinExistence type="predicted"/>
<keyword evidence="2" id="KW-1185">Reference proteome</keyword>
<dbReference type="Proteomes" id="UP001139534">
    <property type="component" value="Unassembled WGS sequence"/>
</dbReference>
<evidence type="ECO:0000313" key="1">
    <source>
        <dbReference type="EMBL" id="MCK8487016.1"/>
    </source>
</evidence>
<evidence type="ECO:0000313" key="2">
    <source>
        <dbReference type="Proteomes" id="UP001139534"/>
    </source>
</evidence>
<dbReference type="RefSeq" id="WP_248551229.1">
    <property type="nucleotide sequence ID" value="NZ_JALPRK010000005.1"/>
</dbReference>
<dbReference type="AlphaFoldDB" id="A0A9X1XZW4"/>
<gene>
    <name evidence="1" type="ORF">M0651_07530</name>
</gene>
<reference evidence="1" key="1">
    <citation type="submission" date="2022-04" db="EMBL/GenBank/DDBJ databases">
        <authorList>
            <person name="Seo M.-J."/>
        </authorList>
    </citation>
    <scope>NUCLEOTIDE SEQUENCE</scope>
    <source>
        <strain evidence="1">MBLB2552</strain>
    </source>
</reference>
<sequence>MIFTITEKIFQKIKDWDSCKPIDATGAKFAYTFIPTGVGIVIKVQCDICKRVLDLTEDW</sequence>
<accession>A0A9X1XZW4</accession>
<dbReference type="EMBL" id="JALPRK010000005">
    <property type="protein sequence ID" value="MCK8487016.1"/>
    <property type="molecule type" value="Genomic_DNA"/>
</dbReference>